<dbReference type="InterPro" id="IPR051344">
    <property type="entry name" value="Vgb"/>
</dbReference>
<dbReference type="Gene3D" id="2.130.10.10">
    <property type="entry name" value="YVTN repeat-like/Quinoprotein amine dehydrogenase"/>
    <property type="match status" value="2"/>
</dbReference>
<feature type="chain" id="PRO_5047056732" description="SMP-30/Gluconolactonase/LRE-like region domain-containing protein" evidence="1">
    <location>
        <begin position="30"/>
        <end position="332"/>
    </location>
</feature>
<dbReference type="EMBL" id="JANTEZ010000003">
    <property type="protein sequence ID" value="MCS5714888.1"/>
    <property type="molecule type" value="Genomic_DNA"/>
</dbReference>
<keyword evidence="3" id="KW-1185">Reference proteome</keyword>
<accession>A0ABT2GF87</accession>
<sequence>MTRPLLRRSATRALFVAAVVGAVLLPAHAAGTASAQGVIPRPTWHEHDTATAGGFPGALAADPAGGGIWYADAVNREIVHECYETGAIDRYPTGLLGYISNQVVGADGGLWLSAPLDHVVARLDPSTGHIDEFALAARDSRATSLAVAADGIWFADPHPGAGRIGRIGYDGSLLSVPTPSSWVGNGIAVDDDGLVWTSDPLSTDVTFFDPATGVFTAIDSATTGIEGLTRSTEGGVWAAGSTGLTRITTAGIAEDRSFAPGVSMWIRTLQESPGGAVFFDDFTTGLGYVDDSGAVGMLEPPFPGAHPDEMALTSDGLLWYLDSARGQVGWKL</sequence>
<keyword evidence="1" id="KW-0732">Signal</keyword>
<dbReference type="PANTHER" id="PTHR40274:SF3">
    <property type="entry name" value="VIRGINIAMYCIN B LYASE"/>
    <property type="match status" value="1"/>
</dbReference>
<dbReference type="InterPro" id="IPR015943">
    <property type="entry name" value="WD40/YVTN_repeat-like_dom_sf"/>
</dbReference>
<dbReference type="PANTHER" id="PTHR40274">
    <property type="entry name" value="VIRGINIAMYCIN B LYASE"/>
    <property type="match status" value="1"/>
</dbReference>
<dbReference type="Proteomes" id="UP001165580">
    <property type="component" value="Unassembled WGS sequence"/>
</dbReference>
<comment type="caution">
    <text evidence="2">The sequence shown here is derived from an EMBL/GenBank/DDBJ whole genome shotgun (WGS) entry which is preliminary data.</text>
</comment>
<organism evidence="2 3">
    <name type="scientific">Herbiconiux gentiana</name>
    <dbReference type="NCBI Taxonomy" id="2970912"/>
    <lineage>
        <taxon>Bacteria</taxon>
        <taxon>Bacillati</taxon>
        <taxon>Actinomycetota</taxon>
        <taxon>Actinomycetes</taxon>
        <taxon>Micrococcales</taxon>
        <taxon>Microbacteriaceae</taxon>
        <taxon>Herbiconiux</taxon>
    </lineage>
</organism>
<proteinExistence type="predicted"/>
<feature type="signal peptide" evidence="1">
    <location>
        <begin position="1"/>
        <end position="29"/>
    </location>
</feature>
<evidence type="ECO:0008006" key="4">
    <source>
        <dbReference type="Google" id="ProtNLM"/>
    </source>
</evidence>
<dbReference type="SUPFAM" id="SSF63829">
    <property type="entry name" value="Calcium-dependent phosphotriesterase"/>
    <property type="match status" value="1"/>
</dbReference>
<protein>
    <recommendedName>
        <fullName evidence="4">SMP-30/Gluconolactonase/LRE-like region domain-containing protein</fullName>
    </recommendedName>
</protein>
<name>A0ABT2GF87_9MICO</name>
<evidence type="ECO:0000313" key="2">
    <source>
        <dbReference type="EMBL" id="MCS5714888.1"/>
    </source>
</evidence>
<gene>
    <name evidence="2" type="ORF">NVV95_10020</name>
</gene>
<dbReference type="RefSeq" id="WP_259486380.1">
    <property type="nucleotide sequence ID" value="NZ_JANTEZ010000003.1"/>
</dbReference>
<reference evidence="2" key="1">
    <citation type="submission" date="2022-08" db="EMBL/GenBank/DDBJ databases">
        <authorList>
            <person name="Deng Y."/>
            <person name="Han X.-F."/>
            <person name="Zhang Y.-Q."/>
        </authorList>
    </citation>
    <scope>NUCLEOTIDE SEQUENCE</scope>
    <source>
        <strain evidence="2">CPCC 205716</strain>
    </source>
</reference>
<evidence type="ECO:0000313" key="3">
    <source>
        <dbReference type="Proteomes" id="UP001165580"/>
    </source>
</evidence>
<evidence type="ECO:0000256" key="1">
    <source>
        <dbReference type="SAM" id="SignalP"/>
    </source>
</evidence>